<organism evidence="2 3">
    <name type="scientific">Bdellovibrio bacteriovorus</name>
    <dbReference type="NCBI Taxonomy" id="959"/>
    <lineage>
        <taxon>Bacteria</taxon>
        <taxon>Pseudomonadati</taxon>
        <taxon>Bdellovibrionota</taxon>
        <taxon>Bdellovibrionia</taxon>
        <taxon>Bdellovibrionales</taxon>
        <taxon>Pseudobdellovibrionaceae</taxon>
        <taxon>Bdellovibrio</taxon>
    </lineage>
</organism>
<dbReference type="OrthoDB" id="5294836at2"/>
<reference evidence="2 3" key="1">
    <citation type="submission" date="2016-03" db="EMBL/GenBank/DDBJ databases">
        <authorList>
            <person name="Ploux O."/>
        </authorList>
    </citation>
    <scope>NUCLEOTIDE SEQUENCE [LARGE SCALE GENOMIC DNA]</scope>
    <source>
        <strain evidence="2 3">BER2</strain>
    </source>
</reference>
<dbReference type="EMBL" id="LUKF01000014">
    <property type="protein sequence ID" value="KYG63322.1"/>
    <property type="molecule type" value="Genomic_DNA"/>
</dbReference>
<feature type="chain" id="PRO_5007572589" description="C-type lysozyme inhibitor domain-containing protein" evidence="1">
    <location>
        <begin position="19"/>
        <end position="111"/>
    </location>
</feature>
<sequence length="111" mass="11871">MKITATLLALSIGFSVQAASAGVECITQTNRFDFVTVDRDGGEETLTIHHLSESKERFLVTHNNHGSVIAIKDNDLDGGASRRGVALIYEANGRGGLALDGDIIEVTCQKK</sequence>
<evidence type="ECO:0000256" key="1">
    <source>
        <dbReference type="SAM" id="SignalP"/>
    </source>
</evidence>
<evidence type="ECO:0008006" key="4">
    <source>
        <dbReference type="Google" id="ProtNLM"/>
    </source>
</evidence>
<proteinExistence type="predicted"/>
<feature type="signal peptide" evidence="1">
    <location>
        <begin position="1"/>
        <end position="18"/>
    </location>
</feature>
<dbReference type="RefSeq" id="WP_063243684.1">
    <property type="nucleotide sequence ID" value="NZ_LUKF01000014.1"/>
</dbReference>
<keyword evidence="1" id="KW-0732">Signal</keyword>
<evidence type="ECO:0000313" key="2">
    <source>
        <dbReference type="EMBL" id="KYG63322.1"/>
    </source>
</evidence>
<gene>
    <name evidence="2" type="ORF">AZI85_04630</name>
</gene>
<protein>
    <recommendedName>
        <fullName evidence="4">C-type lysozyme inhibitor domain-containing protein</fullName>
    </recommendedName>
</protein>
<dbReference type="Proteomes" id="UP000075391">
    <property type="component" value="Unassembled WGS sequence"/>
</dbReference>
<evidence type="ECO:0000313" key="3">
    <source>
        <dbReference type="Proteomes" id="UP000075391"/>
    </source>
</evidence>
<accession>A0A150WI07</accession>
<comment type="caution">
    <text evidence="2">The sequence shown here is derived from an EMBL/GenBank/DDBJ whole genome shotgun (WGS) entry which is preliminary data.</text>
</comment>
<name>A0A150WI07_BDEBC</name>
<dbReference type="AlphaFoldDB" id="A0A150WI07"/>